<dbReference type="Proteomes" id="UP000792457">
    <property type="component" value="Unassembled WGS sequence"/>
</dbReference>
<comment type="caution">
    <text evidence="1">The sequence shown here is derived from an EMBL/GenBank/DDBJ whole genome shotgun (WGS) entry which is preliminary data.</text>
</comment>
<protein>
    <recommendedName>
        <fullName evidence="3">Reverse transcriptase domain-containing protein</fullName>
    </recommendedName>
</protein>
<gene>
    <name evidence="1" type="ORF">J437_LFUL014362</name>
</gene>
<name>A0A8K0P2K0_LADFU</name>
<dbReference type="PANTHER" id="PTHR33395">
    <property type="entry name" value="TRANSCRIPTASE, PUTATIVE-RELATED-RELATED"/>
    <property type="match status" value="1"/>
</dbReference>
<organism evidence="1 2">
    <name type="scientific">Ladona fulva</name>
    <name type="common">Scarce chaser dragonfly</name>
    <name type="synonym">Libellula fulva</name>
    <dbReference type="NCBI Taxonomy" id="123851"/>
    <lineage>
        <taxon>Eukaryota</taxon>
        <taxon>Metazoa</taxon>
        <taxon>Ecdysozoa</taxon>
        <taxon>Arthropoda</taxon>
        <taxon>Hexapoda</taxon>
        <taxon>Insecta</taxon>
        <taxon>Pterygota</taxon>
        <taxon>Palaeoptera</taxon>
        <taxon>Odonata</taxon>
        <taxon>Epiprocta</taxon>
        <taxon>Anisoptera</taxon>
        <taxon>Libelluloidea</taxon>
        <taxon>Libellulidae</taxon>
        <taxon>Ladona</taxon>
    </lineage>
</organism>
<dbReference type="AlphaFoldDB" id="A0A8K0P2K0"/>
<dbReference type="PANTHER" id="PTHR33395:SF22">
    <property type="entry name" value="REVERSE TRANSCRIPTASE DOMAIN-CONTAINING PROTEIN"/>
    <property type="match status" value="1"/>
</dbReference>
<dbReference type="GO" id="GO:0007508">
    <property type="term" value="P:larval heart development"/>
    <property type="evidence" value="ECO:0007669"/>
    <property type="project" value="TreeGrafter"/>
</dbReference>
<evidence type="ECO:0000313" key="2">
    <source>
        <dbReference type="Proteomes" id="UP000792457"/>
    </source>
</evidence>
<reference evidence="1" key="1">
    <citation type="submission" date="2013-04" db="EMBL/GenBank/DDBJ databases">
        <authorList>
            <person name="Qu J."/>
            <person name="Murali S.C."/>
            <person name="Bandaranaike D."/>
            <person name="Bellair M."/>
            <person name="Blankenburg K."/>
            <person name="Chao H."/>
            <person name="Dinh H."/>
            <person name="Doddapaneni H."/>
            <person name="Downs B."/>
            <person name="Dugan-Rocha S."/>
            <person name="Elkadiri S."/>
            <person name="Gnanaolivu R.D."/>
            <person name="Hernandez B."/>
            <person name="Javaid M."/>
            <person name="Jayaseelan J.C."/>
            <person name="Lee S."/>
            <person name="Li M."/>
            <person name="Ming W."/>
            <person name="Munidasa M."/>
            <person name="Muniz J."/>
            <person name="Nguyen L."/>
            <person name="Ongeri F."/>
            <person name="Osuji N."/>
            <person name="Pu L.-L."/>
            <person name="Puazo M."/>
            <person name="Qu C."/>
            <person name="Quiroz J."/>
            <person name="Raj R."/>
            <person name="Weissenberger G."/>
            <person name="Xin Y."/>
            <person name="Zou X."/>
            <person name="Han Y."/>
            <person name="Richards S."/>
            <person name="Worley K."/>
            <person name="Muzny D."/>
            <person name="Gibbs R."/>
        </authorList>
    </citation>
    <scope>NUCLEOTIDE SEQUENCE</scope>
    <source>
        <strain evidence="1">Sampled in the wild</strain>
    </source>
</reference>
<dbReference type="EMBL" id="KZ308720">
    <property type="protein sequence ID" value="KAG8233480.1"/>
    <property type="molecule type" value="Genomic_DNA"/>
</dbReference>
<dbReference type="OrthoDB" id="8057773at2759"/>
<proteinExistence type="predicted"/>
<dbReference type="GO" id="GO:0031012">
    <property type="term" value="C:extracellular matrix"/>
    <property type="evidence" value="ECO:0007669"/>
    <property type="project" value="TreeGrafter"/>
</dbReference>
<dbReference type="GO" id="GO:0061343">
    <property type="term" value="P:cell adhesion involved in heart morphogenesis"/>
    <property type="evidence" value="ECO:0007669"/>
    <property type="project" value="TreeGrafter"/>
</dbReference>
<evidence type="ECO:0000313" key="1">
    <source>
        <dbReference type="EMBL" id="KAG8233480.1"/>
    </source>
</evidence>
<evidence type="ECO:0008006" key="3">
    <source>
        <dbReference type="Google" id="ProtNLM"/>
    </source>
</evidence>
<accession>A0A8K0P2K0</accession>
<sequence>MPSERPRTVQLMQNIGQSILKLSQVPEGLKIALVKPIPKSNSLKDYQNYRPISILPVIDKIMEKYVAGVLMDYAQKYNHISNNQYGFQQNEDMLPLKTKRILYTSMAEPLLRYGLSIWESAALNVLQPLNKID</sequence>
<keyword evidence="2" id="KW-1185">Reference proteome</keyword>
<reference evidence="1" key="2">
    <citation type="submission" date="2017-10" db="EMBL/GenBank/DDBJ databases">
        <title>Ladona fulva Genome sequencing and assembly.</title>
        <authorList>
            <person name="Murali S."/>
            <person name="Richards S."/>
            <person name="Bandaranaike D."/>
            <person name="Bellair M."/>
            <person name="Blankenburg K."/>
            <person name="Chao H."/>
            <person name="Dinh H."/>
            <person name="Doddapaneni H."/>
            <person name="Dugan-Rocha S."/>
            <person name="Elkadiri S."/>
            <person name="Gnanaolivu R."/>
            <person name="Hernandez B."/>
            <person name="Skinner E."/>
            <person name="Javaid M."/>
            <person name="Lee S."/>
            <person name="Li M."/>
            <person name="Ming W."/>
            <person name="Munidasa M."/>
            <person name="Muniz J."/>
            <person name="Nguyen L."/>
            <person name="Hughes D."/>
            <person name="Osuji N."/>
            <person name="Pu L.-L."/>
            <person name="Puazo M."/>
            <person name="Qu C."/>
            <person name="Quiroz J."/>
            <person name="Raj R."/>
            <person name="Weissenberger G."/>
            <person name="Xin Y."/>
            <person name="Zou X."/>
            <person name="Han Y."/>
            <person name="Worley K."/>
            <person name="Muzny D."/>
            <person name="Gibbs R."/>
        </authorList>
    </citation>
    <scope>NUCLEOTIDE SEQUENCE</scope>
    <source>
        <strain evidence="1">Sampled in the wild</strain>
    </source>
</reference>